<keyword evidence="1" id="KW-1133">Transmembrane helix</keyword>
<accession>A0ABR7NJS5</accession>
<sequence>MEFYNFFITVMQGCFSFLSRIPIGSSSLLGIIVSSLILGMLIRSFVMTSQ</sequence>
<reference evidence="2 3" key="1">
    <citation type="submission" date="2020-08" db="EMBL/GenBank/DDBJ databases">
        <title>Genome public.</title>
        <authorList>
            <person name="Liu C."/>
            <person name="Sun Q."/>
        </authorList>
    </citation>
    <scope>NUCLEOTIDE SEQUENCE [LARGE SCALE GENOMIC DNA]</scope>
    <source>
        <strain evidence="2 3">BX1</strain>
    </source>
</reference>
<dbReference type="Proteomes" id="UP000658131">
    <property type="component" value="Unassembled WGS sequence"/>
</dbReference>
<comment type="caution">
    <text evidence="2">The sequence shown here is derived from an EMBL/GenBank/DDBJ whole genome shotgun (WGS) entry which is preliminary data.</text>
</comment>
<evidence type="ECO:0000313" key="2">
    <source>
        <dbReference type="EMBL" id="MBC8576665.1"/>
    </source>
</evidence>
<organism evidence="2 3">
    <name type="scientific">Yanshouia hominis</name>
    <dbReference type="NCBI Taxonomy" id="2763673"/>
    <lineage>
        <taxon>Bacteria</taxon>
        <taxon>Bacillati</taxon>
        <taxon>Bacillota</taxon>
        <taxon>Clostridia</taxon>
        <taxon>Eubacteriales</taxon>
        <taxon>Oscillospiraceae</taxon>
        <taxon>Yanshouia</taxon>
    </lineage>
</organism>
<gene>
    <name evidence="2" type="ORF">H8717_09650</name>
</gene>
<dbReference type="EMBL" id="JACRTB010000013">
    <property type="protein sequence ID" value="MBC8576665.1"/>
    <property type="molecule type" value="Genomic_DNA"/>
</dbReference>
<dbReference type="RefSeq" id="WP_262400169.1">
    <property type="nucleotide sequence ID" value="NZ_JACRTB010000013.1"/>
</dbReference>
<keyword evidence="3" id="KW-1185">Reference proteome</keyword>
<keyword evidence="1" id="KW-0472">Membrane</keyword>
<proteinExistence type="predicted"/>
<evidence type="ECO:0000256" key="1">
    <source>
        <dbReference type="SAM" id="Phobius"/>
    </source>
</evidence>
<keyword evidence="1" id="KW-0812">Transmembrane</keyword>
<feature type="transmembrane region" description="Helical" evidence="1">
    <location>
        <begin position="27"/>
        <end position="46"/>
    </location>
</feature>
<name>A0ABR7NJS5_9FIRM</name>
<evidence type="ECO:0000313" key="3">
    <source>
        <dbReference type="Proteomes" id="UP000658131"/>
    </source>
</evidence>
<protein>
    <submittedName>
        <fullName evidence="2">Uncharacterized protein</fullName>
    </submittedName>
</protein>